<feature type="transmembrane region" description="Helical" evidence="10">
    <location>
        <begin position="31"/>
        <end position="50"/>
    </location>
</feature>
<dbReference type="PANTHER" id="PTHR11866">
    <property type="entry name" value="G-PROTEIN COUPLED RECEPTOR FAMILY 1 MEMBER"/>
    <property type="match status" value="1"/>
</dbReference>
<accession>A0A210PFW4</accession>
<dbReference type="GO" id="GO:0005886">
    <property type="term" value="C:plasma membrane"/>
    <property type="evidence" value="ECO:0007669"/>
    <property type="project" value="UniProtKB-SubCell"/>
</dbReference>
<evidence type="ECO:0000256" key="6">
    <source>
        <dbReference type="ARBA" id="ARBA00023136"/>
    </source>
</evidence>
<reference evidence="12 13" key="1">
    <citation type="journal article" date="2017" name="Nat. Ecol. Evol.">
        <title>Scallop genome provides insights into evolution of bilaterian karyotype and development.</title>
        <authorList>
            <person name="Wang S."/>
            <person name="Zhang J."/>
            <person name="Jiao W."/>
            <person name="Li J."/>
            <person name="Xun X."/>
            <person name="Sun Y."/>
            <person name="Guo X."/>
            <person name="Huan P."/>
            <person name="Dong B."/>
            <person name="Zhang L."/>
            <person name="Hu X."/>
            <person name="Sun X."/>
            <person name="Wang J."/>
            <person name="Zhao C."/>
            <person name="Wang Y."/>
            <person name="Wang D."/>
            <person name="Huang X."/>
            <person name="Wang R."/>
            <person name="Lv J."/>
            <person name="Li Y."/>
            <person name="Zhang Z."/>
            <person name="Liu B."/>
            <person name="Lu W."/>
            <person name="Hui Y."/>
            <person name="Liang J."/>
            <person name="Zhou Z."/>
            <person name="Hou R."/>
            <person name="Li X."/>
            <person name="Liu Y."/>
            <person name="Li H."/>
            <person name="Ning X."/>
            <person name="Lin Y."/>
            <person name="Zhao L."/>
            <person name="Xing Q."/>
            <person name="Dou J."/>
            <person name="Li Y."/>
            <person name="Mao J."/>
            <person name="Guo H."/>
            <person name="Dou H."/>
            <person name="Li T."/>
            <person name="Mu C."/>
            <person name="Jiang W."/>
            <person name="Fu Q."/>
            <person name="Fu X."/>
            <person name="Miao Y."/>
            <person name="Liu J."/>
            <person name="Yu Q."/>
            <person name="Li R."/>
            <person name="Liao H."/>
            <person name="Li X."/>
            <person name="Kong Y."/>
            <person name="Jiang Z."/>
            <person name="Chourrout D."/>
            <person name="Li R."/>
            <person name="Bao Z."/>
        </authorList>
    </citation>
    <scope>NUCLEOTIDE SEQUENCE [LARGE SCALE GENOMIC DNA]</scope>
    <source>
        <strain evidence="12 13">PY_sf001</strain>
    </source>
</reference>
<feature type="domain" description="G-protein coupled receptors family 1 profile" evidence="11">
    <location>
        <begin position="39"/>
        <end position="138"/>
    </location>
</feature>
<evidence type="ECO:0000256" key="8">
    <source>
        <dbReference type="ARBA" id="ARBA00023180"/>
    </source>
</evidence>
<evidence type="ECO:0000313" key="12">
    <source>
        <dbReference type="EMBL" id="OWF35375.1"/>
    </source>
</evidence>
<feature type="transmembrane region" description="Helical" evidence="10">
    <location>
        <begin position="174"/>
        <end position="197"/>
    </location>
</feature>
<dbReference type="Proteomes" id="UP000242188">
    <property type="component" value="Unassembled WGS sequence"/>
</dbReference>
<proteinExistence type="predicted"/>
<dbReference type="SUPFAM" id="SSF81321">
    <property type="entry name" value="Family A G protein-coupled receptor-like"/>
    <property type="match status" value="1"/>
</dbReference>
<keyword evidence="13" id="KW-1185">Reference proteome</keyword>
<keyword evidence="4 10" id="KW-1133">Transmembrane helix</keyword>
<keyword evidence="2" id="KW-1003">Cell membrane</keyword>
<keyword evidence="8" id="KW-0325">Glycoprotein</keyword>
<comment type="caution">
    <text evidence="12">The sequence shown here is derived from an EMBL/GenBank/DDBJ whole genome shotgun (WGS) entry which is preliminary data.</text>
</comment>
<evidence type="ECO:0000256" key="7">
    <source>
        <dbReference type="ARBA" id="ARBA00023170"/>
    </source>
</evidence>
<evidence type="ECO:0000256" key="4">
    <source>
        <dbReference type="ARBA" id="ARBA00022989"/>
    </source>
</evidence>
<keyword evidence="3 10" id="KW-0812">Transmembrane</keyword>
<evidence type="ECO:0000256" key="1">
    <source>
        <dbReference type="ARBA" id="ARBA00004651"/>
    </source>
</evidence>
<dbReference type="InterPro" id="IPR017452">
    <property type="entry name" value="GPCR_Rhodpsn_7TM"/>
</dbReference>
<dbReference type="InterPro" id="IPR008365">
    <property type="entry name" value="Prostanoid_rcpt"/>
</dbReference>
<keyword evidence="6 10" id="KW-0472">Membrane</keyword>
<evidence type="ECO:0000256" key="3">
    <source>
        <dbReference type="ARBA" id="ARBA00022692"/>
    </source>
</evidence>
<dbReference type="PROSITE" id="PS50262">
    <property type="entry name" value="G_PROTEIN_RECEP_F1_2"/>
    <property type="match status" value="1"/>
</dbReference>
<evidence type="ECO:0000259" key="11">
    <source>
        <dbReference type="PROSITE" id="PS50262"/>
    </source>
</evidence>
<protein>
    <recommendedName>
        <fullName evidence="11">G-protein coupled receptors family 1 profile domain-containing protein</fullName>
    </recommendedName>
</protein>
<organism evidence="12 13">
    <name type="scientific">Mizuhopecten yessoensis</name>
    <name type="common">Japanese scallop</name>
    <name type="synonym">Patinopecten yessoensis</name>
    <dbReference type="NCBI Taxonomy" id="6573"/>
    <lineage>
        <taxon>Eukaryota</taxon>
        <taxon>Metazoa</taxon>
        <taxon>Spiralia</taxon>
        <taxon>Lophotrochozoa</taxon>
        <taxon>Mollusca</taxon>
        <taxon>Bivalvia</taxon>
        <taxon>Autobranchia</taxon>
        <taxon>Pteriomorphia</taxon>
        <taxon>Pectinida</taxon>
        <taxon>Pectinoidea</taxon>
        <taxon>Pectinidae</taxon>
        <taxon>Mizuhopecten</taxon>
    </lineage>
</organism>
<dbReference type="AlphaFoldDB" id="A0A210PFW4"/>
<dbReference type="Gene3D" id="1.20.1070.10">
    <property type="entry name" value="Rhodopsin 7-helix transmembrane proteins"/>
    <property type="match status" value="1"/>
</dbReference>
<evidence type="ECO:0000256" key="9">
    <source>
        <dbReference type="ARBA" id="ARBA00023224"/>
    </source>
</evidence>
<name>A0A210PFW4_MIZYE</name>
<comment type="subcellular location">
    <subcellularLocation>
        <location evidence="1">Cell membrane</location>
        <topology evidence="1">Multi-pass membrane protein</topology>
    </subcellularLocation>
</comment>
<dbReference type="EMBL" id="NEDP02076730">
    <property type="protein sequence ID" value="OWF35375.1"/>
    <property type="molecule type" value="Genomic_DNA"/>
</dbReference>
<feature type="transmembrane region" description="Helical" evidence="10">
    <location>
        <begin position="103"/>
        <end position="126"/>
    </location>
</feature>
<feature type="transmembrane region" description="Helical" evidence="10">
    <location>
        <begin position="71"/>
        <end position="97"/>
    </location>
</feature>
<keyword evidence="7" id="KW-0675">Receptor</keyword>
<keyword evidence="5" id="KW-0297">G-protein coupled receptor</keyword>
<evidence type="ECO:0000256" key="10">
    <source>
        <dbReference type="SAM" id="Phobius"/>
    </source>
</evidence>
<evidence type="ECO:0000256" key="2">
    <source>
        <dbReference type="ARBA" id="ARBA00022475"/>
    </source>
</evidence>
<keyword evidence="9" id="KW-0807">Transducer</keyword>
<dbReference type="GO" id="GO:0004930">
    <property type="term" value="F:G protein-coupled receptor activity"/>
    <property type="evidence" value="ECO:0007669"/>
    <property type="project" value="UniProtKB-KW"/>
</dbReference>
<evidence type="ECO:0000313" key="13">
    <source>
        <dbReference type="Proteomes" id="UP000242188"/>
    </source>
</evidence>
<gene>
    <name evidence="12" type="ORF">KP79_PYT18439</name>
</gene>
<sequence>MSCLKSFLNESEVSEEDFSCSLDLSKAELPVVLLLTLLLNILSMIILYKLRHTFQSTDTMMVATLITNDALTSVLFIIMWLAGWASCGCIMVVNIYFCSAMGWIASTMVMWSAWIVTVMSGCKYLAVARPFFYRNHFSAPFYGVAVKYEYYSDNKICAYDFAPGHGGASHRYTLLLVFIEGFCLMGVVLFFNVSIVIKLNV</sequence>
<evidence type="ECO:0000256" key="5">
    <source>
        <dbReference type="ARBA" id="ARBA00023040"/>
    </source>
</evidence>
<dbReference type="PANTHER" id="PTHR11866:SF34">
    <property type="entry name" value="G-PROTEIN COUPLED RECEPTORS FAMILY 1 PROFILE DOMAIN-CONTAINING PROTEIN"/>
    <property type="match status" value="1"/>
</dbReference>